<evidence type="ECO:0000256" key="6">
    <source>
        <dbReference type="ARBA" id="ARBA00022989"/>
    </source>
</evidence>
<feature type="transmembrane region" description="Helical" evidence="9">
    <location>
        <begin position="103"/>
        <end position="130"/>
    </location>
</feature>
<evidence type="ECO:0000256" key="2">
    <source>
        <dbReference type="ARBA" id="ARBA00007783"/>
    </source>
</evidence>
<evidence type="ECO:0000256" key="9">
    <source>
        <dbReference type="RuleBase" id="RU361157"/>
    </source>
</evidence>
<dbReference type="RefSeq" id="WP_344993817.1">
    <property type="nucleotide sequence ID" value="NZ_BAABFR010000020.1"/>
</dbReference>
<reference evidence="12" key="1">
    <citation type="journal article" date="2019" name="Int. J. Syst. Evol. Microbiol.">
        <title>The Global Catalogue of Microorganisms (GCM) 10K type strain sequencing project: providing services to taxonomists for standard genome sequencing and annotation.</title>
        <authorList>
            <consortium name="The Broad Institute Genomics Platform"/>
            <consortium name="The Broad Institute Genome Sequencing Center for Infectious Disease"/>
            <person name="Wu L."/>
            <person name="Ma J."/>
        </authorList>
    </citation>
    <scope>NUCLEOTIDE SEQUENCE [LARGE SCALE GENOMIC DNA]</scope>
    <source>
        <strain evidence="12">JCM 17688</strain>
    </source>
</reference>
<evidence type="ECO:0000256" key="4">
    <source>
        <dbReference type="ARBA" id="ARBA00022475"/>
    </source>
</evidence>
<comment type="similarity">
    <text evidence="2 9">Belongs to the ABC-2 integral membrane protein family.</text>
</comment>
<dbReference type="PIRSF" id="PIRSF006648">
    <property type="entry name" value="DrrB"/>
    <property type="match status" value="1"/>
</dbReference>
<dbReference type="InterPro" id="IPR047817">
    <property type="entry name" value="ABC2_TM_bact-type"/>
</dbReference>
<feature type="transmembrane region" description="Helical" evidence="9">
    <location>
        <begin position="170"/>
        <end position="188"/>
    </location>
</feature>
<evidence type="ECO:0000256" key="1">
    <source>
        <dbReference type="ARBA" id="ARBA00004651"/>
    </source>
</evidence>
<evidence type="ECO:0000313" key="11">
    <source>
        <dbReference type="EMBL" id="GAA4389963.1"/>
    </source>
</evidence>
<dbReference type="InterPro" id="IPR013525">
    <property type="entry name" value="ABC2_TM"/>
</dbReference>
<comment type="subcellular location">
    <subcellularLocation>
        <location evidence="1 9">Cell membrane</location>
        <topology evidence="1 9">Multi-pass membrane protein</topology>
    </subcellularLocation>
</comment>
<keyword evidence="8" id="KW-0046">Antibiotic resistance</keyword>
<dbReference type="PANTHER" id="PTHR30294">
    <property type="entry name" value="MEMBRANE COMPONENT OF ABC TRANSPORTER YHHJ-RELATED"/>
    <property type="match status" value="1"/>
</dbReference>
<sequence>MNPTIAVATAIRVLRQLRADPRTVGLVVAVPTALLALLYFLYRDYGRFPGMTGHPFFDRIALVMLGVLPFALMFIVTSIAMQRERVSGTLERLLTTPLAKADLLVGYAAAFSVAAAVQAVVATAVTVYLLGMKTAGSVGLVVLIAVVDAVLGVALGLLCSAFARTEFQAVQFMPIVVVPQIFLCGLLVPRDQMPDWLQWISRILPLTYAVDALREVGVHPNATAAMWVDLAVVAGFAVVGLGLAAATLQRSTR</sequence>
<protein>
    <recommendedName>
        <fullName evidence="9">Transport permease protein</fullName>
    </recommendedName>
</protein>
<evidence type="ECO:0000256" key="3">
    <source>
        <dbReference type="ARBA" id="ARBA00022448"/>
    </source>
</evidence>
<name>A0ABP8JFJ9_9ACTN</name>
<organism evidence="11 12">
    <name type="scientific">Tsukamurella soli</name>
    <dbReference type="NCBI Taxonomy" id="644556"/>
    <lineage>
        <taxon>Bacteria</taxon>
        <taxon>Bacillati</taxon>
        <taxon>Actinomycetota</taxon>
        <taxon>Actinomycetes</taxon>
        <taxon>Mycobacteriales</taxon>
        <taxon>Tsukamurellaceae</taxon>
        <taxon>Tsukamurella</taxon>
    </lineage>
</organism>
<dbReference type="InterPro" id="IPR051449">
    <property type="entry name" value="ABC-2_transporter_component"/>
</dbReference>
<evidence type="ECO:0000259" key="10">
    <source>
        <dbReference type="PROSITE" id="PS51012"/>
    </source>
</evidence>
<dbReference type="NCBIfam" id="TIGR00025">
    <property type="entry name" value="Mtu_efflux"/>
    <property type="match status" value="1"/>
</dbReference>
<evidence type="ECO:0000256" key="7">
    <source>
        <dbReference type="ARBA" id="ARBA00023136"/>
    </source>
</evidence>
<dbReference type="Pfam" id="PF01061">
    <property type="entry name" value="ABC2_membrane"/>
    <property type="match status" value="1"/>
</dbReference>
<feature type="transmembrane region" description="Helical" evidence="9">
    <location>
        <begin position="24"/>
        <end position="42"/>
    </location>
</feature>
<keyword evidence="3 9" id="KW-0813">Transport</keyword>
<dbReference type="EMBL" id="BAABFR010000020">
    <property type="protein sequence ID" value="GAA4389963.1"/>
    <property type="molecule type" value="Genomic_DNA"/>
</dbReference>
<proteinExistence type="inferred from homology"/>
<evidence type="ECO:0000313" key="12">
    <source>
        <dbReference type="Proteomes" id="UP001500635"/>
    </source>
</evidence>
<gene>
    <name evidence="11" type="ORF">GCM10023147_17360</name>
</gene>
<comment type="caution">
    <text evidence="11">The sequence shown here is derived from an EMBL/GenBank/DDBJ whole genome shotgun (WGS) entry which is preliminary data.</text>
</comment>
<feature type="transmembrane region" description="Helical" evidence="9">
    <location>
        <begin position="136"/>
        <end position="158"/>
    </location>
</feature>
<evidence type="ECO:0000256" key="5">
    <source>
        <dbReference type="ARBA" id="ARBA00022692"/>
    </source>
</evidence>
<feature type="domain" description="ABC transmembrane type-2" evidence="10">
    <location>
        <begin position="24"/>
        <end position="251"/>
    </location>
</feature>
<dbReference type="InterPro" id="IPR004377">
    <property type="entry name" value="ABC_transpt_DrrB/DrrC"/>
</dbReference>
<dbReference type="InterPro" id="IPR000412">
    <property type="entry name" value="ABC_2_transport"/>
</dbReference>
<accession>A0ABP8JFJ9</accession>
<dbReference type="PANTHER" id="PTHR30294:SF38">
    <property type="entry name" value="TRANSPORT PERMEASE PROTEIN"/>
    <property type="match status" value="1"/>
</dbReference>
<keyword evidence="7 9" id="KW-0472">Membrane</keyword>
<keyword evidence="12" id="KW-1185">Reference proteome</keyword>
<keyword evidence="6 9" id="KW-1133">Transmembrane helix</keyword>
<dbReference type="Proteomes" id="UP001500635">
    <property type="component" value="Unassembled WGS sequence"/>
</dbReference>
<keyword evidence="5 9" id="KW-0812">Transmembrane</keyword>
<evidence type="ECO:0000256" key="8">
    <source>
        <dbReference type="ARBA" id="ARBA00023251"/>
    </source>
</evidence>
<feature type="transmembrane region" description="Helical" evidence="9">
    <location>
        <begin position="224"/>
        <end position="248"/>
    </location>
</feature>
<keyword evidence="4 9" id="KW-1003">Cell membrane</keyword>
<dbReference type="PROSITE" id="PS51012">
    <property type="entry name" value="ABC_TM2"/>
    <property type="match status" value="1"/>
</dbReference>
<feature type="transmembrane region" description="Helical" evidence="9">
    <location>
        <begin position="62"/>
        <end position="82"/>
    </location>
</feature>